<dbReference type="PROSITE" id="PS50929">
    <property type="entry name" value="ABC_TM1F"/>
    <property type="match status" value="1"/>
</dbReference>
<dbReference type="SMART" id="SM00382">
    <property type="entry name" value="AAA"/>
    <property type="match status" value="1"/>
</dbReference>
<feature type="transmembrane region" description="Helical" evidence="8">
    <location>
        <begin position="184"/>
        <end position="202"/>
    </location>
</feature>
<keyword evidence="5 11" id="KW-0067">ATP-binding</keyword>
<dbReference type="PROSITE" id="PS00211">
    <property type="entry name" value="ABC_TRANSPORTER_1"/>
    <property type="match status" value="1"/>
</dbReference>
<name>A0A6B1DVK4_9CHLR</name>
<evidence type="ECO:0000259" key="10">
    <source>
        <dbReference type="PROSITE" id="PS50929"/>
    </source>
</evidence>
<evidence type="ECO:0000256" key="3">
    <source>
        <dbReference type="ARBA" id="ARBA00022692"/>
    </source>
</evidence>
<dbReference type="GO" id="GO:0005524">
    <property type="term" value="F:ATP binding"/>
    <property type="evidence" value="ECO:0007669"/>
    <property type="project" value="UniProtKB-KW"/>
</dbReference>
<keyword evidence="3 8" id="KW-0812">Transmembrane</keyword>
<comment type="caution">
    <text evidence="11">The sequence shown here is derived from an EMBL/GenBank/DDBJ whole genome shotgun (WGS) entry which is preliminary data.</text>
</comment>
<evidence type="ECO:0000256" key="7">
    <source>
        <dbReference type="ARBA" id="ARBA00023136"/>
    </source>
</evidence>
<dbReference type="GO" id="GO:0034040">
    <property type="term" value="F:ATPase-coupled lipid transmembrane transporter activity"/>
    <property type="evidence" value="ECO:0007669"/>
    <property type="project" value="TreeGrafter"/>
</dbReference>
<dbReference type="InterPro" id="IPR039421">
    <property type="entry name" value="Type_1_exporter"/>
</dbReference>
<evidence type="ECO:0000256" key="8">
    <source>
        <dbReference type="SAM" id="Phobius"/>
    </source>
</evidence>
<dbReference type="Gene3D" id="3.40.50.300">
    <property type="entry name" value="P-loop containing nucleotide triphosphate hydrolases"/>
    <property type="match status" value="1"/>
</dbReference>
<organism evidence="11">
    <name type="scientific">Caldilineaceae bacterium SB0662_bin_9</name>
    <dbReference type="NCBI Taxonomy" id="2605258"/>
    <lineage>
        <taxon>Bacteria</taxon>
        <taxon>Bacillati</taxon>
        <taxon>Chloroflexota</taxon>
        <taxon>Caldilineae</taxon>
        <taxon>Caldilineales</taxon>
        <taxon>Caldilineaceae</taxon>
    </lineage>
</organism>
<dbReference type="PANTHER" id="PTHR24221">
    <property type="entry name" value="ATP-BINDING CASSETTE SUB-FAMILY B"/>
    <property type="match status" value="1"/>
</dbReference>
<evidence type="ECO:0000256" key="2">
    <source>
        <dbReference type="ARBA" id="ARBA00022448"/>
    </source>
</evidence>
<evidence type="ECO:0000313" key="11">
    <source>
        <dbReference type="EMBL" id="MYD91361.1"/>
    </source>
</evidence>
<dbReference type="InterPro" id="IPR011527">
    <property type="entry name" value="ABC1_TM_dom"/>
</dbReference>
<dbReference type="PANTHER" id="PTHR24221:SF654">
    <property type="entry name" value="ATP-BINDING CASSETTE SUB-FAMILY B MEMBER 6"/>
    <property type="match status" value="1"/>
</dbReference>
<sequence>MSRATRSFELAAQVDETDSRSLRETAWRVMRLVVGYRLNSVIVMATMALASGAIAFGPFMIGWTIDNRILIEAPTVQGLYLPLAILLVNYGLQYLGFRWQFYTMGLLTGKLMTKLRADIFVRIQSLSLSYFDKNDAGDLMSKLVNDVDVLNQFLSQGLTQLIGGLVRMLLLLGAMAVLDWRMALISLCAVPLILLVSTRLAAMARVAYRRSRQSLGAVSTELEEGIAGVKVAQAFNRVEANQRHFDRLNRDNLEANVGAVSISAAFAPAIESLNALTTAAVIGLGGWLVLEGRLTLGVLISFLEYIRRFFFPLQEISQQWNVLQGALAGAERTFELLDQQPDLEDTPNAVELPAVGGEVEFDGVTFGYDPDEPVLRDVSFRVGAGQTCAVVGPTGAGKTSLINLLARFYDVQSGSVRVDGIDVRDVTQDSLRRQIGVVLQENFMFSDTVQENIRYGRLEATDAEVAEAAQLVEAEPFIFELEDGYLTELGERGGTLSQGQRQLLSFARALVADPRILVLDEATASVDTRTEVVIQNVMQRMLRNRTSIVIAHRLSTIRNADMVLVMDHGRIVERGTHDELMVLGGLYADLHTRQFSDVVSPNGVPPAEPATAA</sequence>
<dbReference type="InterPro" id="IPR027417">
    <property type="entry name" value="P-loop_NTPase"/>
</dbReference>
<evidence type="ECO:0000256" key="1">
    <source>
        <dbReference type="ARBA" id="ARBA00004651"/>
    </source>
</evidence>
<dbReference type="Gene3D" id="1.20.1560.10">
    <property type="entry name" value="ABC transporter type 1, transmembrane domain"/>
    <property type="match status" value="1"/>
</dbReference>
<feature type="transmembrane region" description="Helical" evidence="8">
    <location>
        <begin position="79"/>
        <end position="97"/>
    </location>
</feature>
<feature type="transmembrane region" description="Helical" evidence="8">
    <location>
        <begin position="276"/>
        <end position="303"/>
    </location>
</feature>
<dbReference type="InterPro" id="IPR017871">
    <property type="entry name" value="ABC_transporter-like_CS"/>
</dbReference>
<dbReference type="SUPFAM" id="SSF52540">
    <property type="entry name" value="P-loop containing nucleoside triphosphate hydrolases"/>
    <property type="match status" value="1"/>
</dbReference>
<dbReference type="InterPro" id="IPR003439">
    <property type="entry name" value="ABC_transporter-like_ATP-bd"/>
</dbReference>
<keyword evidence="4" id="KW-0547">Nucleotide-binding</keyword>
<dbReference type="AlphaFoldDB" id="A0A6B1DVK4"/>
<evidence type="ECO:0000256" key="4">
    <source>
        <dbReference type="ARBA" id="ARBA00022741"/>
    </source>
</evidence>
<reference evidence="11" key="1">
    <citation type="submission" date="2019-09" db="EMBL/GenBank/DDBJ databases">
        <title>Characterisation of the sponge microbiome using genome-centric metagenomics.</title>
        <authorList>
            <person name="Engelberts J.P."/>
            <person name="Robbins S.J."/>
            <person name="De Goeij J.M."/>
            <person name="Aranda M."/>
            <person name="Bell S.C."/>
            <person name="Webster N.S."/>
        </authorList>
    </citation>
    <scope>NUCLEOTIDE SEQUENCE</scope>
    <source>
        <strain evidence="11">SB0662_bin_9</strain>
    </source>
</reference>
<evidence type="ECO:0000256" key="5">
    <source>
        <dbReference type="ARBA" id="ARBA00022840"/>
    </source>
</evidence>
<accession>A0A6B1DVK4</accession>
<dbReference type="InterPro" id="IPR036640">
    <property type="entry name" value="ABC1_TM_sf"/>
</dbReference>
<feature type="transmembrane region" description="Helical" evidence="8">
    <location>
        <begin position="38"/>
        <end position="59"/>
    </location>
</feature>
<dbReference type="GO" id="GO:0005886">
    <property type="term" value="C:plasma membrane"/>
    <property type="evidence" value="ECO:0007669"/>
    <property type="project" value="UniProtKB-SubCell"/>
</dbReference>
<feature type="domain" description="ABC transporter" evidence="9">
    <location>
        <begin position="359"/>
        <end position="593"/>
    </location>
</feature>
<proteinExistence type="predicted"/>
<dbReference type="FunFam" id="3.40.50.300:FF:000287">
    <property type="entry name" value="Multidrug ABC transporter ATP-binding protein"/>
    <property type="match status" value="1"/>
</dbReference>
<dbReference type="GO" id="GO:0140359">
    <property type="term" value="F:ABC-type transporter activity"/>
    <property type="evidence" value="ECO:0007669"/>
    <property type="project" value="InterPro"/>
</dbReference>
<dbReference type="SUPFAM" id="SSF90123">
    <property type="entry name" value="ABC transporter transmembrane region"/>
    <property type="match status" value="1"/>
</dbReference>
<feature type="domain" description="ABC transmembrane type-1" evidence="10">
    <location>
        <begin position="41"/>
        <end position="325"/>
    </location>
</feature>
<dbReference type="Pfam" id="PF00664">
    <property type="entry name" value="ABC_membrane"/>
    <property type="match status" value="1"/>
</dbReference>
<dbReference type="GO" id="GO:0016887">
    <property type="term" value="F:ATP hydrolysis activity"/>
    <property type="evidence" value="ECO:0007669"/>
    <property type="project" value="InterPro"/>
</dbReference>
<dbReference type="CDD" id="cd18545">
    <property type="entry name" value="ABC_6TM_YknV_like"/>
    <property type="match status" value="1"/>
</dbReference>
<evidence type="ECO:0000256" key="6">
    <source>
        <dbReference type="ARBA" id="ARBA00022989"/>
    </source>
</evidence>
<keyword evidence="7 8" id="KW-0472">Membrane</keyword>
<dbReference type="EMBL" id="VXPY01000094">
    <property type="protein sequence ID" value="MYD91361.1"/>
    <property type="molecule type" value="Genomic_DNA"/>
</dbReference>
<protein>
    <submittedName>
        <fullName evidence="11">ABC transporter ATP-binding protein</fullName>
    </submittedName>
</protein>
<keyword evidence="2" id="KW-0813">Transport</keyword>
<keyword evidence="6 8" id="KW-1133">Transmembrane helix</keyword>
<dbReference type="PROSITE" id="PS50893">
    <property type="entry name" value="ABC_TRANSPORTER_2"/>
    <property type="match status" value="1"/>
</dbReference>
<dbReference type="Pfam" id="PF00005">
    <property type="entry name" value="ABC_tran"/>
    <property type="match status" value="1"/>
</dbReference>
<evidence type="ECO:0000259" key="9">
    <source>
        <dbReference type="PROSITE" id="PS50893"/>
    </source>
</evidence>
<dbReference type="InterPro" id="IPR003593">
    <property type="entry name" value="AAA+_ATPase"/>
</dbReference>
<comment type="subcellular location">
    <subcellularLocation>
        <location evidence="1">Cell membrane</location>
        <topology evidence="1">Multi-pass membrane protein</topology>
    </subcellularLocation>
</comment>
<gene>
    <name evidence="11" type="ORF">F4Y08_13665</name>
</gene>